<keyword evidence="3" id="KW-1185">Reference proteome</keyword>
<dbReference type="Proteomes" id="UP000683493">
    <property type="component" value="Chromosome"/>
</dbReference>
<keyword evidence="1" id="KW-1133">Transmembrane helix</keyword>
<evidence type="ECO:0000256" key="1">
    <source>
        <dbReference type="SAM" id="Phobius"/>
    </source>
</evidence>
<evidence type="ECO:0000313" key="2">
    <source>
        <dbReference type="EMBL" id="QWV97273.1"/>
    </source>
</evidence>
<dbReference type="EMBL" id="CP076724">
    <property type="protein sequence ID" value="QWV97273.1"/>
    <property type="molecule type" value="Genomic_DNA"/>
</dbReference>
<name>A0ABX8JHN9_9BACT</name>
<keyword evidence="1" id="KW-0812">Transmembrane</keyword>
<feature type="transmembrane region" description="Helical" evidence="1">
    <location>
        <begin position="33"/>
        <end position="58"/>
    </location>
</feature>
<evidence type="ECO:0000313" key="3">
    <source>
        <dbReference type="Proteomes" id="UP000683493"/>
    </source>
</evidence>
<sequence length="60" mass="6083">MAMVYLALALFGVALIGCGLPSAHRLRSPLNIVAAAAVLAGVLLALLGTLLVVAPHFFQG</sequence>
<organism evidence="2 3">
    <name type="scientific">Geomonas diazotrophica</name>
    <dbReference type="NCBI Taxonomy" id="2843197"/>
    <lineage>
        <taxon>Bacteria</taxon>
        <taxon>Pseudomonadati</taxon>
        <taxon>Thermodesulfobacteriota</taxon>
        <taxon>Desulfuromonadia</taxon>
        <taxon>Geobacterales</taxon>
        <taxon>Geobacteraceae</taxon>
        <taxon>Geomonas</taxon>
    </lineage>
</organism>
<protein>
    <recommendedName>
        <fullName evidence="4">NADH-quinone oxidoreductase subunit J</fullName>
    </recommendedName>
</protein>
<proteinExistence type="predicted"/>
<keyword evidence="1" id="KW-0472">Membrane</keyword>
<gene>
    <name evidence="2" type="ORF">KP005_18310</name>
</gene>
<reference evidence="2 3" key="1">
    <citation type="submission" date="2021-06" db="EMBL/GenBank/DDBJ databases">
        <title>Gemonas diversity in paddy soil.</title>
        <authorList>
            <person name="Liu G."/>
        </authorList>
    </citation>
    <scope>NUCLEOTIDE SEQUENCE [LARGE SCALE GENOMIC DNA]</scope>
    <source>
        <strain evidence="2 3">RG29</strain>
    </source>
</reference>
<evidence type="ECO:0008006" key="4">
    <source>
        <dbReference type="Google" id="ProtNLM"/>
    </source>
</evidence>
<accession>A0ABX8JHN9</accession>